<evidence type="ECO:0000259" key="19">
    <source>
        <dbReference type="PROSITE" id="PS50865"/>
    </source>
</evidence>
<keyword evidence="9 18" id="KW-0863">Zinc-finger</keyword>
<comment type="similarity">
    <text evidence="3">Belongs to the polyprenol kinase family.</text>
</comment>
<sequence>MAKIPVVLQLDTGEGDGRKPTQRKLMKTIPDNPDDVVSLLINNFHLDPYTWIGVKTETQSVILMRLAERGMVQLVTTAITQTKILKEMMPSAEESIAKSRQFLDDVLRTISTMSTYLPAAKKLGQFFTELLPSFEEVLARTAKQIRKKGEVEKAYRDFPFRALHNILVAATRKDVLQPFCRSKCYDLLLDTLHGTNPVTLYYTYRILHYTVEMGSDKEKNTFKEKGTDSNYFEMNARLLRGSDDVGEARRLLFIAELLKVEIKKPGHPSEYFKFLPKPKRLITEGPHVEQGLVCHIAAVPVICSRMDCRKTDSDSGKPLKACARCLLARYCSVECQTLHWKNGHKEECFTKEDLLKKVS</sequence>
<dbReference type="EC" id="2.7.1.182" evidence="16"/>
<dbReference type="Pfam" id="PF01753">
    <property type="entry name" value="zf-MYND"/>
    <property type="match status" value="1"/>
</dbReference>
<dbReference type="GO" id="GO:0016020">
    <property type="term" value="C:membrane"/>
    <property type="evidence" value="ECO:0007669"/>
    <property type="project" value="UniProtKB-SubCell"/>
</dbReference>
<keyword evidence="4" id="KW-0150">Chloroplast</keyword>
<evidence type="ECO:0000256" key="8">
    <source>
        <dbReference type="ARBA" id="ARBA00022723"/>
    </source>
</evidence>
<dbReference type="GO" id="GO:0010276">
    <property type="term" value="F:phytol kinase activity"/>
    <property type="evidence" value="ECO:0007669"/>
    <property type="project" value="UniProtKB-EC"/>
</dbReference>
<evidence type="ECO:0000256" key="1">
    <source>
        <dbReference type="ARBA" id="ARBA00004141"/>
    </source>
</evidence>
<gene>
    <name evidence="21" type="primary">LOC109465160</name>
</gene>
<keyword evidence="8" id="KW-0479">Metal-binding</keyword>
<dbReference type="OrthoDB" id="544200at2759"/>
<organism evidence="20 21">
    <name type="scientific">Branchiostoma belcheri</name>
    <name type="common">Amphioxus</name>
    <dbReference type="NCBI Taxonomy" id="7741"/>
    <lineage>
        <taxon>Eukaryota</taxon>
        <taxon>Metazoa</taxon>
        <taxon>Chordata</taxon>
        <taxon>Cephalochordata</taxon>
        <taxon>Leptocardii</taxon>
        <taxon>Amphioxiformes</taxon>
        <taxon>Branchiostomatidae</taxon>
        <taxon>Branchiostoma</taxon>
    </lineage>
</organism>
<protein>
    <recommendedName>
        <fullName evidence="16">phytol kinase</fullName>
        <ecNumber evidence="16">2.7.1.182</ecNumber>
    </recommendedName>
</protein>
<dbReference type="PANTHER" id="PTHR32523:SF8">
    <property type="entry name" value="DOLICHOL KINASE"/>
    <property type="match status" value="1"/>
</dbReference>
<dbReference type="InterPro" id="IPR002893">
    <property type="entry name" value="Znf_MYND"/>
</dbReference>
<accession>A0A6P4YL58</accession>
<dbReference type="SUPFAM" id="SSF144232">
    <property type="entry name" value="HIT/MYND zinc finger-like"/>
    <property type="match status" value="1"/>
</dbReference>
<evidence type="ECO:0000256" key="13">
    <source>
        <dbReference type="ARBA" id="ARBA00022989"/>
    </source>
</evidence>
<evidence type="ECO:0000256" key="17">
    <source>
        <dbReference type="ARBA" id="ARBA00048889"/>
    </source>
</evidence>
<comment type="pathway">
    <text evidence="15">Cofactor biosynthesis; tocopherol biosynthesis.</text>
</comment>
<reference evidence="21" key="1">
    <citation type="submission" date="2025-08" db="UniProtKB">
        <authorList>
            <consortium name="RefSeq"/>
        </authorList>
    </citation>
    <scope>IDENTIFICATION</scope>
    <source>
        <tissue evidence="21">Gonad</tissue>
    </source>
</reference>
<evidence type="ECO:0000256" key="3">
    <source>
        <dbReference type="ARBA" id="ARBA00010794"/>
    </source>
</evidence>
<keyword evidence="13" id="KW-1133">Transmembrane helix</keyword>
<evidence type="ECO:0000256" key="6">
    <source>
        <dbReference type="ARBA" id="ARBA00022679"/>
    </source>
</evidence>
<dbReference type="KEGG" id="bbel:109465160"/>
<comment type="catalytic activity">
    <reaction evidence="17">
        <text>phytol + CTP = phytyl phosphate + CDP + H(+)</text>
        <dbReference type="Rhea" id="RHEA:38055"/>
        <dbReference type="ChEBI" id="CHEBI:15378"/>
        <dbReference type="ChEBI" id="CHEBI:17327"/>
        <dbReference type="ChEBI" id="CHEBI:37563"/>
        <dbReference type="ChEBI" id="CHEBI:58069"/>
        <dbReference type="ChEBI" id="CHEBI:75483"/>
        <dbReference type="EC" id="2.7.1.182"/>
    </reaction>
</comment>
<comment type="subcellular location">
    <subcellularLocation>
        <location evidence="1">Membrane</location>
        <topology evidence="1">Multi-pass membrane protein</topology>
    </subcellularLocation>
    <subcellularLocation>
        <location evidence="2">Plastid</location>
        <location evidence="2">Chloroplast</location>
    </subcellularLocation>
</comment>
<keyword evidence="14" id="KW-0472">Membrane</keyword>
<evidence type="ECO:0000256" key="18">
    <source>
        <dbReference type="PROSITE-ProRule" id="PRU00134"/>
    </source>
</evidence>
<evidence type="ECO:0000313" key="21">
    <source>
        <dbReference type="RefSeq" id="XP_019617866.1"/>
    </source>
</evidence>
<evidence type="ECO:0000256" key="14">
    <source>
        <dbReference type="ARBA" id="ARBA00023136"/>
    </source>
</evidence>
<dbReference type="GeneID" id="109465160"/>
<evidence type="ECO:0000256" key="15">
    <source>
        <dbReference type="ARBA" id="ARBA00024015"/>
    </source>
</evidence>
<dbReference type="InterPro" id="IPR039606">
    <property type="entry name" value="Phytol/farnesol_kinase"/>
</dbReference>
<evidence type="ECO:0000256" key="2">
    <source>
        <dbReference type="ARBA" id="ARBA00004229"/>
    </source>
</evidence>
<keyword evidence="12" id="KW-0809">Transit peptide</keyword>
<keyword evidence="11" id="KW-0862">Zinc</keyword>
<keyword evidence="7" id="KW-0812">Transmembrane</keyword>
<evidence type="ECO:0000256" key="4">
    <source>
        <dbReference type="ARBA" id="ARBA00022528"/>
    </source>
</evidence>
<dbReference type="PROSITE" id="PS50865">
    <property type="entry name" value="ZF_MYND_2"/>
    <property type="match status" value="1"/>
</dbReference>
<dbReference type="RefSeq" id="XP_019617866.1">
    <property type="nucleotide sequence ID" value="XM_019762307.1"/>
</dbReference>
<dbReference type="PANTHER" id="PTHR32523">
    <property type="entry name" value="PHYTOL KINASE 1, CHLOROPLASTIC"/>
    <property type="match status" value="1"/>
</dbReference>
<dbReference type="Proteomes" id="UP000515135">
    <property type="component" value="Unplaced"/>
</dbReference>
<dbReference type="AlphaFoldDB" id="A0A6P4YL58"/>
<proteinExistence type="inferred from homology"/>
<keyword evidence="20" id="KW-1185">Reference proteome</keyword>
<dbReference type="Gene3D" id="6.10.140.2220">
    <property type="match status" value="1"/>
</dbReference>
<keyword evidence="6" id="KW-0808">Transferase</keyword>
<evidence type="ECO:0000256" key="11">
    <source>
        <dbReference type="ARBA" id="ARBA00022833"/>
    </source>
</evidence>
<evidence type="ECO:0000256" key="16">
    <source>
        <dbReference type="ARBA" id="ARBA00039024"/>
    </source>
</evidence>
<evidence type="ECO:0000256" key="7">
    <source>
        <dbReference type="ARBA" id="ARBA00022692"/>
    </source>
</evidence>
<feature type="domain" description="MYND-type" evidence="19">
    <location>
        <begin position="308"/>
        <end position="348"/>
    </location>
</feature>
<name>A0A6P4YL58_BRABE</name>
<dbReference type="GO" id="GO:0008270">
    <property type="term" value="F:zinc ion binding"/>
    <property type="evidence" value="ECO:0007669"/>
    <property type="project" value="UniProtKB-KW"/>
</dbReference>
<keyword evidence="5" id="KW-0934">Plastid</keyword>
<evidence type="ECO:0000256" key="9">
    <source>
        <dbReference type="ARBA" id="ARBA00022771"/>
    </source>
</evidence>
<evidence type="ECO:0000256" key="5">
    <source>
        <dbReference type="ARBA" id="ARBA00022640"/>
    </source>
</evidence>
<evidence type="ECO:0000256" key="12">
    <source>
        <dbReference type="ARBA" id="ARBA00022946"/>
    </source>
</evidence>
<evidence type="ECO:0000256" key="10">
    <source>
        <dbReference type="ARBA" id="ARBA00022777"/>
    </source>
</evidence>
<evidence type="ECO:0000313" key="20">
    <source>
        <dbReference type="Proteomes" id="UP000515135"/>
    </source>
</evidence>
<keyword evidence="10" id="KW-0418">Kinase</keyword>